<feature type="compositionally biased region" description="Basic and acidic residues" evidence="1">
    <location>
        <begin position="117"/>
        <end position="138"/>
    </location>
</feature>
<dbReference type="InterPro" id="IPR011990">
    <property type="entry name" value="TPR-like_helical_dom_sf"/>
</dbReference>
<protein>
    <submittedName>
        <fullName evidence="2">Tetratricopeptide repeat protein</fullName>
    </submittedName>
</protein>
<dbReference type="EMBL" id="WOXT01000001">
    <property type="protein sequence ID" value="MUV13189.1"/>
    <property type="molecule type" value="Genomic_DNA"/>
</dbReference>
<dbReference type="InterPro" id="IPR019734">
    <property type="entry name" value="TPR_rpt"/>
</dbReference>
<sequence>MALHAPQSRKSHPRTPAARRFTHPGLRAGARRRPATGLRVNRPTIRHWPLATPNDLSASVSAPRAPRPTTSRSHSRLPPMNASPKLRPLALALCTIVAVAAVAPAFAQQQAGSTSMREAREKRQKELGKQKDSDKGKAADAALWPNATRQEPAEEAKGKNLKTLQEIQGLYEKQDYAGAMAKAEAFAATSGLNSYEKSFAYQLAGASASELQDDAKSADYFKKAVDANGLDNNNHYTAMYNLVVTYYSTGKNEEALALLDKFLAETKSDKPEYQQLRAQLLANTGRGGEAAKTFEAQLAKNPNDKKALLNAVSAYQASGDDAKATKLLEDGYNKGMLTEAKELQVLYANYLNAERFKDAQKVIEDGAAKGILKEGPDLATAYSLLGQNAYYNGSDADALNFYGKAAPMAKDGEAYLNQAKILRAQGKTADAKAAAQKALDKGLKKPEEAKEILAD</sequence>
<feature type="region of interest" description="Disordered" evidence="1">
    <location>
        <begin position="1"/>
        <end position="82"/>
    </location>
</feature>
<dbReference type="SUPFAM" id="SSF48452">
    <property type="entry name" value="TPR-like"/>
    <property type="match status" value="2"/>
</dbReference>
<keyword evidence="3" id="KW-1185">Reference proteome</keyword>
<evidence type="ECO:0000313" key="3">
    <source>
        <dbReference type="Proteomes" id="UP000479692"/>
    </source>
</evidence>
<gene>
    <name evidence="2" type="ORF">GN331_03110</name>
</gene>
<proteinExistence type="predicted"/>
<dbReference type="AlphaFoldDB" id="A0A7C9I3R6"/>
<comment type="caution">
    <text evidence="2">The sequence shown here is derived from an EMBL/GenBank/DDBJ whole genome shotgun (WGS) entry which is preliminary data.</text>
</comment>
<dbReference type="Pfam" id="PF14559">
    <property type="entry name" value="TPR_19"/>
    <property type="match status" value="1"/>
</dbReference>
<dbReference type="SMART" id="SM00028">
    <property type="entry name" value="TPR"/>
    <property type="match status" value="4"/>
</dbReference>
<reference evidence="2 3" key="1">
    <citation type="submission" date="2019-12" db="EMBL/GenBank/DDBJ databases">
        <authorList>
            <person name="Xu J."/>
        </authorList>
    </citation>
    <scope>NUCLEOTIDE SEQUENCE [LARGE SCALE GENOMIC DNA]</scope>
    <source>
        <strain evidence="2 3">HX-5-24</strain>
    </source>
</reference>
<dbReference type="Gene3D" id="1.25.40.10">
    <property type="entry name" value="Tetratricopeptide repeat domain"/>
    <property type="match status" value="2"/>
</dbReference>
<name>A0A7C9I3R6_9GAMM</name>
<feature type="region of interest" description="Disordered" evidence="1">
    <location>
        <begin position="107"/>
        <end position="157"/>
    </location>
</feature>
<dbReference type="Proteomes" id="UP000479692">
    <property type="component" value="Unassembled WGS sequence"/>
</dbReference>
<organism evidence="2 3">
    <name type="scientific">Noviluteimonas gilva</name>
    <dbReference type="NCBI Taxonomy" id="2682097"/>
    <lineage>
        <taxon>Bacteria</taxon>
        <taxon>Pseudomonadati</taxon>
        <taxon>Pseudomonadota</taxon>
        <taxon>Gammaproteobacteria</taxon>
        <taxon>Lysobacterales</taxon>
        <taxon>Lysobacteraceae</taxon>
        <taxon>Noviluteimonas</taxon>
    </lineage>
</organism>
<evidence type="ECO:0000256" key="1">
    <source>
        <dbReference type="SAM" id="MobiDB-lite"/>
    </source>
</evidence>
<accession>A0A7C9I3R6</accession>
<evidence type="ECO:0000313" key="2">
    <source>
        <dbReference type="EMBL" id="MUV13189.1"/>
    </source>
</evidence>